<dbReference type="GO" id="GO:0000976">
    <property type="term" value="F:transcription cis-regulatory region binding"/>
    <property type="evidence" value="ECO:0007669"/>
    <property type="project" value="TreeGrafter"/>
</dbReference>
<keyword evidence="1 2" id="KW-0238">DNA-binding</keyword>
<dbReference type="InterPro" id="IPR001647">
    <property type="entry name" value="HTH_TetR"/>
</dbReference>
<feature type="domain" description="HTH tetR-type" evidence="3">
    <location>
        <begin position="14"/>
        <end position="74"/>
    </location>
</feature>
<dbReference type="InterPro" id="IPR041583">
    <property type="entry name" value="TetR_C_31"/>
</dbReference>
<evidence type="ECO:0000313" key="7">
    <source>
        <dbReference type="Proteomes" id="UP000580718"/>
    </source>
</evidence>
<evidence type="ECO:0000256" key="1">
    <source>
        <dbReference type="ARBA" id="ARBA00023125"/>
    </source>
</evidence>
<dbReference type="PRINTS" id="PR00455">
    <property type="entry name" value="HTHTETR"/>
</dbReference>
<dbReference type="Gene3D" id="1.10.357.10">
    <property type="entry name" value="Tetracycline Repressor, domain 2"/>
    <property type="match status" value="1"/>
</dbReference>
<dbReference type="Proteomes" id="UP000580718">
    <property type="component" value="Unassembled WGS sequence"/>
</dbReference>
<evidence type="ECO:0000313" key="5">
    <source>
        <dbReference type="EMBL" id="PZA20761.1"/>
    </source>
</evidence>
<evidence type="ECO:0000313" key="6">
    <source>
        <dbReference type="Proteomes" id="UP000247602"/>
    </source>
</evidence>
<dbReference type="InterPro" id="IPR050109">
    <property type="entry name" value="HTH-type_TetR-like_transc_reg"/>
</dbReference>
<dbReference type="InterPro" id="IPR009057">
    <property type="entry name" value="Homeodomain-like_sf"/>
</dbReference>
<dbReference type="OrthoDB" id="6929199at2"/>
<dbReference type="PROSITE" id="PS50977">
    <property type="entry name" value="HTH_TETR_2"/>
    <property type="match status" value="1"/>
</dbReference>
<dbReference type="PANTHER" id="PTHR30055:SF226">
    <property type="entry name" value="HTH-TYPE TRANSCRIPTIONAL REGULATOR PKSA"/>
    <property type="match status" value="1"/>
</dbReference>
<evidence type="ECO:0000256" key="2">
    <source>
        <dbReference type="PROSITE-ProRule" id="PRU00335"/>
    </source>
</evidence>
<dbReference type="SUPFAM" id="SSF46689">
    <property type="entry name" value="Homeodomain-like"/>
    <property type="match status" value="1"/>
</dbReference>
<protein>
    <submittedName>
        <fullName evidence="4">DNA-binding transcriptional regulator YbjK</fullName>
    </submittedName>
    <submittedName>
        <fullName evidence="5">TetR family transcriptional regulator</fullName>
    </submittedName>
</protein>
<sequence>MTAAADRPARRHDPDRASRIVDAAIEVIAEHGVAGTTHRLIAAAADVPLGSLTYHFTGLDDLLTQAFTRHAERMAADYEARFADVRSTEDFVEAVTGLVHADADADDRDWAVAYELNLAAVRDPALRAVTESWMRRSRSVLERFVDPTTSRGVDALIEGLVMHKVLSTRPVSRAETHEIIARAVRPTGSGQEHP</sequence>
<dbReference type="InterPro" id="IPR036271">
    <property type="entry name" value="Tet_transcr_reg_TetR-rel_C_sf"/>
</dbReference>
<feature type="DNA-binding region" description="H-T-H motif" evidence="2">
    <location>
        <begin position="37"/>
        <end position="56"/>
    </location>
</feature>
<dbReference type="Pfam" id="PF17940">
    <property type="entry name" value="TetR_C_31"/>
    <property type="match status" value="1"/>
</dbReference>
<dbReference type="RefSeq" id="WP_110552811.1">
    <property type="nucleotide sequence ID" value="NZ_JACIBU010000001.1"/>
</dbReference>
<comment type="caution">
    <text evidence="5">The sequence shown here is derived from an EMBL/GenBank/DDBJ whole genome shotgun (WGS) entry which is preliminary data.</text>
</comment>
<dbReference type="GO" id="GO:0003700">
    <property type="term" value="F:DNA-binding transcription factor activity"/>
    <property type="evidence" value="ECO:0007669"/>
    <property type="project" value="TreeGrafter"/>
</dbReference>
<dbReference type="AlphaFoldDB" id="A0A323V872"/>
<reference evidence="4 7" key="2">
    <citation type="submission" date="2020-08" db="EMBL/GenBank/DDBJ databases">
        <title>Sequencing the genomes of 1000 actinobacteria strains.</title>
        <authorList>
            <person name="Klenk H.-P."/>
        </authorList>
    </citation>
    <scope>NUCLEOTIDE SEQUENCE [LARGE SCALE GENOMIC DNA]</scope>
    <source>
        <strain evidence="4 7">DSM 16678</strain>
    </source>
</reference>
<dbReference type="Proteomes" id="UP000247602">
    <property type="component" value="Unassembled WGS sequence"/>
</dbReference>
<dbReference type="Pfam" id="PF00440">
    <property type="entry name" value="TetR_N"/>
    <property type="match status" value="1"/>
</dbReference>
<accession>A0A323V872</accession>
<dbReference type="PANTHER" id="PTHR30055">
    <property type="entry name" value="HTH-TYPE TRANSCRIPTIONAL REGULATOR RUTR"/>
    <property type="match status" value="1"/>
</dbReference>
<dbReference type="EMBL" id="JACIBU010000001">
    <property type="protein sequence ID" value="MBB3675427.1"/>
    <property type="molecule type" value="Genomic_DNA"/>
</dbReference>
<dbReference type="EMBL" id="QKNV01000146">
    <property type="protein sequence ID" value="PZA20761.1"/>
    <property type="molecule type" value="Genomic_DNA"/>
</dbReference>
<dbReference type="SUPFAM" id="SSF48498">
    <property type="entry name" value="Tetracyclin repressor-like, C-terminal domain"/>
    <property type="match status" value="1"/>
</dbReference>
<evidence type="ECO:0000259" key="3">
    <source>
        <dbReference type="PROSITE" id="PS50977"/>
    </source>
</evidence>
<keyword evidence="6" id="KW-1185">Reference proteome</keyword>
<proteinExistence type="predicted"/>
<reference evidence="5 6" key="1">
    <citation type="submission" date="2018-06" db="EMBL/GenBank/DDBJ databases">
        <title>Draft genome sequence of Modestobacter versicolor CP153-2.</title>
        <authorList>
            <person name="Gundlapally S.R."/>
        </authorList>
    </citation>
    <scope>NUCLEOTIDE SEQUENCE [LARGE SCALE GENOMIC DNA]</scope>
    <source>
        <strain evidence="5 6">CP153-2</strain>
    </source>
</reference>
<organism evidence="5 6">
    <name type="scientific">Modestobacter versicolor</name>
    <dbReference type="NCBI Taxonomy" id="429133"/>
    <lineage>
        <taxon>Bacteria</taxon>
        <taxon>Bacillati</taxon>
        <taxon>Actinomycetota</taxon>
        <taxon>Actinomycetes</taxon>
        <taxon>Geodermatophilales</taxon>
        <taxon>Geodermatophilaceae</taxon>
        <taxon>Modestobacter</taxon>
    </lineage>
</organism>
<evidence type="ECO:0000313" key="4">
    <source>
        <dbReference type="EMBL" id="MBB3675427.1"/>
    </source>
</evidence>
<name>A0A323V872_9ACTN</name>
<gene>
    <name evidence="5" type="ORF">DMO24_13770</name>
    <name evidence="4" type="ORF">FHX36_001162</name>
</gene>